<gene>
    <name evidence="5" type="ORF">CANCADRAFT_1528</name>
</gene>
<accession>A0A1E4TME3</accession>
<dbReference type="SMART" id="SM00248">
    <property type="entry name" value="ANK"/>
    <property type="match status" value="2"/>
</dbReference>
<evidence type="ECO:0000256" key="3">
    <source>
        <dbReference type="PROSITE-ProRule" id="PRU00023"/>
    </source>
</evidence>
<dbReference type="PANTHER" id="PTHR24198">
    <property type="entry name" value="ANKYRIN REPEAT AND PROTEIN KINASE DOMAIN-CONTAINING PROTEIN"/>
    <property type="match status" value="1"/>
</dbReference>
<name>A0A1E4TME3_9ASCO</name>
<dbReference type="Pfam" id="PF12796">
    <property type="entry name" value="Ank_2"/>
    <property type="match status" value="1"/>
</dbReference>
<feature type="compositionally biased region" description="Acidic residues" evidence="4">
    <location>
        <begin position="162"/>
        <end position="177"/>
    </location>
</feature>
<dbReference type="PROSITE" id="PS50297">
    <property type="entry name" value="ANK_REP_REGION"/>
    <property type="match status" value="1"/>
</dbReference>
<dbReference type="PANTHER" id="PTHR24198:SF165">
    <property type="entry name" value="ANKYRIN REPEAT-CONTAINING PROTEIN-RELATED"/>
    <property type="match status" value="1"/>
</dbReference>
<evidence type="ECO:0000256" key="1">
    <source>
        <dbReference type="ARBA" id="ARBA00022737"/>
    </source>
</evidence>
<dbReference type="AlphaFoldDB" id="A0A1E4TME3"/>
<dbReference type="SUPFAM" id="SSF48403">
    <property type="entry name" value="Ankyrin repeat"/>
    <property type="match status" value="1"/>
</dbReference>
<dbReference type="PROSITE" id="PS50088">
    <property type="entry name" value="ANK_REPEAT"/>
    <property type="match status" value="1"/>
</dbReference>
<dbReference type="InterPro" id="IPR002110">
    <property type="entry name" value="Ankyrin_rpt"/>
</dbReference>
<protein>
    <submittedName>
        <fullName evidence="5">Uncharacterized protein</fullName>
    </submittedName>
</protein>
<keyword evidence="1" id="KW-0677">Repeat</keyword>
<sequence length="177" mass="18380">MSDDGAGLGEILCEAARRDNTDLLEEVFGEADDVAQLINTSRNPIGLSAIHLAAKYGALSALDMLLDQPGVEVDPIEPIEGNTPLHLAVDAANTNPEEGTAAVELLVQAGSNIRIKNKHAQKPIDIAYPTSEGVRKILQDAEMAILLGSGPSAPPPPPPAAEGDDEDAGTPSESESD</sequence>
<reference evidence="6" key="1">
    <citation type="submission" date="2016-02" db="EMBL/GenBank/DDBJ databases">
        <title>Comparative genomics of biotechnologically important yeasts.</title>
        <authorList>
            <consortium name="DOE Joint Genome Institute"/>
            <person name="Riley R."/>
            <person name="Haridas S."/>
            <person name="Wolfe K.H."/>
            <person name="Lopes M.R."/>
            <person name="Hittinger C.T."/>
            <person name="Goker M."/>
            <person name="Salamov A."/>
            <person name="Wisecaver J."/>
            <person name="Long T.M."/>
            <person name="Aerts A.L."/>
            <person name="Barry K."/>
            <person name="Choi C."/>
            <person name="Clum A."/>
            <person name="Coughlan A.Y."/>
            <person name="Deshpande S."/>
            <person name="Douglass A.P."/>
            <person name="Hanson S.J."/>
            <person name="Klenk H.-P."/>
            <person name="Labutti K."/>
            <person name="Lapidus A."/>
            <person name="Lindquist E."/>
            <person name="Lipzen A."/>
            <person name="Meier-Kolthoff J.P."/>
            <person name="Ohm R.A."/>
            <person name="Otillar R.P."/>
            <person name="Pangilinan J."/>
            <person name="Peng Y."/>
            <person name="Rokas A."/>
            <person name="Rosa C.A."/>
            <person name="Scheuner C."/>
            <person name="Sibirny A.A."/>
            <person name="Slot J.C."/>
            <person name="Stielow J.B."/>
            <person name="Sun H."/>
            <person name="Kurtzman C.P."/>
            <person name="Blackwell M."/>
            <person name="Jeffries T.W."/>
            <person name="Grigoriev I.V."/>
        </authorList>
    </citation>
    <scope>NUCLEOTIDE SEQUENCE [LARGE SCALE GENOMIC DNA]</scope>
    <source>
        <strain evidence="6">NRRL Y-17796</strain>
    </source>
</reference>
<dbReference type="Gene3D" id="1.25.40.20">
    <property type="entry name" value="Ankyrin repeat-containing domain"/>
    <property type="match status" value="1"/>
</dbReference>
<keyword evidence="2 3" id="KW-0040">ANK repeat</keyword>
<evidence type="ECO:0000313" key="6">
    <source>
        <dbReference type="Proteomes" id="UP000095023"/>
    </source>
</evidence>
<keyword evidence="6" id="KW-1185">Reference proteome</keyword>
<evidence type="ECO:0000313" key="5">
    <source>
        <dbReference type="EMBL" id="ODV92930.1"/>
    </source>
</evidence>
<evidence type="ECO:0000256" key="2">
    <source>
        <dbReference type="ARBA" id="ARBA00023043"/>
    </source>
</evidence>
<organism evidence="5 6">
    <name type="scientific">Tortispora caseinolytica NRRL Y-17796</name>
    <dbReference type="NCBI Taxonomy" id="767744"/>
    <lineage>
        <taxon>Eukaryota</taxon>
        <taxon>Fungi</taxon>
        <taxon>Dikarya</taxon>
        <taxon>Ascomycota</taxon>
        <taxon>Saccharomycotina</taxon>
        <taxon>Trigonopsidomycetes</taxon>
        <taxon>Trigonopsidales</taxon>
        <taxon>Trigonopsidaceae</taxon>
        <taxon>Tortispora</taxon>
    </lineage>
</organism>
<feature type="region of interest" description="Disordered" evidence="4">
    <location>
        <begin position="146"/>
        <end position="177"/>
    </location>
</feature>
<dbReference type="Proteomes" id="UP000095023">
    <property type="component" value="Unassembled WGS sequence"/>
</dbReference>
<evidence type="ECO:0000256" key="4">
    <source>
        <dbReference type="SAM" id="MobiDB-lite"/>
    </source>
</evidence>
<dbReference type="OrthoDB" id="9995210at2759"/>
<dbReference type="EMBL" id="KV453841">
    <property type="protein sequence ID" value="ODV92930.1"/>
    <property type="molecule type" value="Genomic_DNA"/>
</dbReference>
<proteinExistence type="predicted"/>
<dbReference type="InterPro" id="IPR036770">
    <property type="entry name" value="Ankyrin_rpt-contain_sf"/>
</dbReference>
<feature type="repeat" description="ANK" evidence="3">
    <location>
        <begin position="80"/>
        <end position="118"/>
    </location>
</feature>